<gene>
    <name evidence="5" type="ORF">DYB37_009137</name>
</gene>
<evidence type="ECO:0000313" key="6">
    <source>
        <dbReference type="Proteomes" id="UP000285430"/>
    </source>
</evidence>
<dbReference type="GO" id="GO:0043657">
    <property type="term" value="C:host cell"/>
    <property type="evidence" value="ECO:0007669"/>
    <property type="project" value="UniProtKB-SubCell"/>
</dbReference>
<dbReference type="GO" id="GO:0005576">
    <property type="term" value="C:extracellular region"/>
    <property type="evidence" value="ECO:0007669"/>
    <property type="project" value="UniProtKB-SubCell"/>
</dbReference>
<evidence type="ECO:0000256" key="3">
    <source>
        <dbReference type="ARBA" id="ARBA00022525"/>
    </source>
</evidence>
<dbReference type="AlphaFoldDB" id="A0A3R7BS83"/>
<evidence type="ECO:0000259" key="4">
    <source>
        <dbReference type="Pfam" id="PF20147"/>
    </source>
</evidence>
<feature type="domain" description="Crinkler effector protein N-terminal" evidence="4">
    <location>
        <begin position="5"/>
        <end position="83"/>
    </location>
</feature>
<comment type="caution">
    <text evidence="5">The sequence shown here is derived from an EMBL/GenBank/DDBJ whole genome shotgun (WGS) entry which is preliminary data.</text>
</comment>
<sequence length="407" mass="44955">MPRVRCVVVGNGIPFPVDIGADETAGDLKQQIKKDNPSSIACDAKDLTLFRAFKNGAWLTSDAAKDVTVDDLGDFTMMNPQHLIQGPATFPANIDVNAVDILVLAAVPVVAPPSVASLTSHVPTQLMKYTHSGMNTDNGQDLLARLNVVVKCYVASAVGDQVVEAEPFKWEDSSSDGNDQCTNEERQRQRYRAYVEAHLVAVLKKHKLCVFAVGKGDDILSAAIPGHDILLVGGTDLVILDDLVTKNPSDLHFLPRVKLAIQVKREVDINSTYEAMSQLIALDALAPDYVMVLLTDLTTTWEFLWISDIHPPCIHKMYVATPGDAFQVIRAIVDDDETELELACMERPLKRRKLDEACEDAGDGIRERVQQYYDIQSMLGPDDDMAEALARDIVRCIPQYRAHIEFK</sequence>
<keyword evidence="3" id="KW-0964">Secreted</keyword>
<proteinExistence type="predicted"/>
<comment type="subcellular location">
    <subcellularLocation>
        <location evidence="1">Host cell</location>
    </subcellularLocation>
    <subcellularLocation>
        <location evidence="2">Secreted</location>
    </subcellularLocation>
</comment>
<evidence type="ECO:0000256" key="2">
    <source>
        <dbReference type="ARBA" id="ARBA00004613"/>
    </source>
</evidence>
<evidence type="ECO:0000313" key="5">
    <source>
        <dbReference type="EMBL" id="RHZ21706.1"/>
    </source>
</evidence>
<dbReference type="Proteomes" id="UP000285430">
    <property type="component" value="Unassembled WGS sequence"/>
</dbReference>
<accession>A0A3R7BS83</accession>
<reference evidence="5 6" key="1">
    <citation type="submission" date="2018-08" db="EMBL/GenBank/DDBJ databases">
        <title>Aphanomyces genome sequencing and annotation.</title>
        <authorList>
            <person name="Minardi D."/>
            <person name="Oidtmann B."/>
            <person name="Van Der Giezen M."/>
            <person name="Studholme D.J."/>
        </authorList>
    </citation>
    <scope>NUCLEOTIDE SEQUENCE [LARGE SCALE GENOMIC DNA]</scope>
    <source>
        <strain evidence="5 6">Da</strain>
    </source>
</reference>
<dbReference type="EMBL" id="QUTH01003112">
    <property type="protein sequence ID" value="RHZ21706.1"/>
    <property type="molecule type" value="Genomic_DNA"/>
</dbReference>
<protein>
    <recommendedName>
        <fullName evidence="4">Crinkler effector protein N-terminal domain-containing protein</fullName>
    </recommendedName>
</protein>
<organism evidence="5 6">
    <name type="scientific">Aphanomyces astaci</name>
    <name type="common">Crayfish plague agent</name>
    <dbReference type="NCBI Taxonomy" id="112090"/>
    <lineage>
        <taxon>Eukaryota</taxon>
        <taxon>Sar</taxon>
        <taxon>Stramenopiles</taxon>
        <taxon>Oomycota</taxon>
        <taxon>Saprolegniomycetes</taxon>
        <taxon>Saprolegniales</taxon>
        <taxon>Verrucalvaceae</taxon>
        <taxon>Aphanomyces</taxon>
    </lineage>
</organism>
<dbReference type="VEuPathDB" id="FungiDB:H257_09923"/>
<name>A0A3R7BS83_APHAT</name>
<dbReference type="InterPro" id="IPR045379">
    <property type="entry name" value="Crinkler_N"/>
</dbReference>
<dbReference type="Pfam" id="PF20147">
    <property type="entry name" value="Crinkler"/>
    <property type="match status" value="1"/>
</dbReference>
<evidence type="ECO:0000256" key="1">
    <source>
        <dbReference type="ARBA" id="ARBA00004340"/>
    </source>
</evidence>